<dbReference type="SMART" id="SM00957">
    <property type="entry name" value="SecA_DEAD"/>
    <property type="match status" value="1"/>
</dbReference>
<evidence type="ECO:0000259" key="4">
    <source>
        <dbReference type="PROSITE" id="PS51194"/>
    </source>
</evidence>
<reference evidence="7" key="1">
    <citation type="submission" date="2013-09" db="EMBL/GenBank/DDBJ databases">
        <title>The Genome Sequence of Anopheles maculatus species B.</title>
        <authorList>
            <consortium name="The Broad Institute Genomics Platform"/>
            <person name="Neafsey D.E."/>
            <person name="Besansky N."/>
            <person name="Howell P."/>
            <person name="Walton C."/>
            <person name="Young S.K."/>
            <person name="Zeng Q."/>
            <person name="Gargeya S."/>
            <person name="Fitzgerald M."/>
            <person name="Haas B."/>
            <person name="Abouelleil A."/>
            <person name="Allen A.W."/>
            <person name="Alvarado L."/>
            <person name="Arachchi H.M."/>
            <person name="Berlin A.M."/>
            <person name="Chapman S.B."/>
            <person name="Gainer-Dewar J."/>
            <person name="Goldberg J."/>
            <person name="Griggs A."/>
            <person name="Gujja S."/>
            <person name="Hansen M."/>
            <person name="Howarth C."/>
            <person name="Imamovic A."/>
            <person name="Ireland A."/>
            <person name="Larimer J."/>
            <person name="McCowan C."/>
            <person name="Murphy C."/>
            <person name="Pearson M."/>
            <person name="Poon T.W."/>
            <person name="Priest M."/>
            <person name="Roberts A."/>
            <person name="Saif S."/>
            <person name="Shea T."/>
            <person name="Sisk P."/>
            <person name="Sykes S."/>
            <person name="Wortman J."/>
            <person name="Nusbaum C."/>
            <person name="Birren B."/>
        </authorList>
    </citation>
    <scope>NUCLEOTIDE SEQUENCE [LARGE SCALE GENOMIC DNA]</scope>
    <source>
        <strain evidence="7">maculatus3</strain>
    </source>
</reference>
<dbReference type="InterPro" id="IPR001650">
    <property type="entry name" value="Helicase_C-like"/>
</dbReference>
<dbReference type="PROSITE" id="PS51196">
    <property type="entry name" value="SECA_MOTOR_DEAD"/>
    <property type="match status" value="1"/>
</dbReference>
<dbReference type="GO" id="GO:0017038">
    <property type="term" value="P:protein import"/>
    <property type="evidence" value="ECO:0007669"/>
    <property type="project" value="InterPro"/>
</dbReference>
<dbReference type="SUPFAM" id="SSF52540">
    <property type="entry name" value="P-loop containing nucleoside triphosphate hydrolases"/>
    <property type="match status" value="2"/>
</dbReference>
<reference evidence="6" key="2">
    <citation type="submission" date="2020-05" db="UniProtKB">
        <authorList>
            <consortium name="EnsemblMetazoa"/>
        </authorList>
    </citation>
    <scope>IDENTIFICATION</scope>
    <source>
        <strain evidence="6">maculatus3</strain>
    </source>
</reference>
<dbReference type="EnsemblMetazoa" id="AMAM003419-RA">
    <property type="protein sequence ID" value="AMAM003419-PA"/>
    <property type="gene ID" value="AMAM003419"/>
</dbReference>
<evidence type="ECO:0000256" key="3">
    <source>
        <dbReference type="ARBA" id="ARBA00023010"/>
    </source>
</evidence>
<evidence type="ECO:0000313" key="7">
    <source>
        <dbReference type="Proteomes" id="UP000075901"/>
    </source>
</evidence>
<feature type="domain" description="SecA family profile" evidence="5">
    <location>
        <begin position="222"/>
        <end position="882"/>
    </location>
</feature>
<dbReference type="GO" id="GO:0016020">
    <property type="term" value="C:membrane"/>
    <property type="evidence" value="ECO:0007669"/>
    <property type="project" value="InterPro"/>
</dbReference>
<accession>A0A182SBF5</accession>
<dbReference type="InterPro" id="IPR000185">
    <property type="entry name" value="SecA"/>
</dbReference>
<feature type="domain" description="Helicase C-terminal" evidence="4">
    <location>
        <begin position="733"/>
        <end position="892"/>
    </location>
</feature>
<dbReference type="PROSITE" id="PS51194">
    <property type="entry name" value="HELICASE_CTER"/>
    <property type="match status" value="1"/>
</dbReference>
<name>A0A182SBF5_9DIPT</name>
<organism evidence="6 7">
    <name type="scientific">Anopheles maculatus</name>
    <dbReference type="NCBI Taxonomy" id="74869"/>
    <lineage>
        <taxon>Eukaryota</taxon>
        <taxon>Metazoa</taxon>
        <taxon>Ecdysozoa</taxon>
        <taxon>Arthropoda</taxon>
        <taxon>Hexapoda</taxon>
        <taxon>Insecta</taxon>
        <taxon>Pterygota</taxon>
        <taxon>Neoptera</taxon>
        <taxon>Endopterygota</taxon>
        <taxon>Diptera</taxon>
        <taxon>Nematocera</taxon>
        <taxon>Culicoidea</taxon>
        <taxon>Culicidae</taxon>
        <taxon>Anophelinae</taxon>
        <taxon>Anopheles</taxon>
        <taxon>Anopheles maculatus group</taxon>
    </lineage>
</organism>
<dbReference type="PANTHER" id="PTHR30612">
    <property type="entry name" value="SECA INNER MEMBRANE COMPONENT OF SEC PROTEIN SECRETION SYSTEM"/>
    <property type="match status" value="1"/>
</dbReference>
<keyword evidence="2" id="KW-0813">Transport</keyword>
<keyword evidence="1" id="KW-0963">Cytoplasm</keyword>
<dbReference type="GO" id="GO:0005524">
    <property type="term" value="F:ATP binding"/>
    <property type="evidence" value="ECO:0007669"/>
    <property type="project" value="InterPro"/>
</dbReference>
<evidence type="ECO:0000313" key="6">
    <source>
        <dbReference type="EnsemblMetazoa" id="AMAM003419-PA"/>
    </source>
</evidence>
<dbReference type="VEuPathDB" id="VectorBase:AMAM003419"/>
<sequence>ANDGQEEYYFAWIVAANSQRYWLDEIVLGQLETYFKKQLTDKQQLWREYMRKIDNREVLLAFAAELQASVCSVECIGEILQLLGNVPIESMYFDGIPLSEWGYFLKEHYWAHELSSVLEWGSTRSLSDAIYYIRSVENTFGDSKANALLHNIKGKRPAVVEATLLDSLVNLHKQKWKLPDEDIRRFECGTLQEWISYMGRKYKPTLEEFQIEQLTEIVRNDEISSPEVSKHLPEIETSIHNISAKQIKYREAAVALFTHSEIKTWAKEFREMWDHCSGSVEHSLRTYEEMLAVIDRAIELRRGFRLRDTQRLAVLVLLTNHRSALAQVSTGEGKSLIVVALSLIKALLGEQVDIVTSSPVLAKRDAEVNNDIYSLFDIGVSHNCNDNVEQRKDAYSMHPVVYGDLANYQRDYLLDRFYGKSMLGDRDFTNVIVDEVDSMLLDKGNNMLYLSHDIPGMDKLESVYIFIWQVINHPNEHPETIDTATVYELVLNSMYHTVRLDDLRQLDKGLSVRKVNMIWNCLVEAEILNEEGHIIGEMFDSQRLAAVLLPEVKHYSNRLNFLLRECVEHELPIRVPNYLKNFVKRHLPSWIISATNALLMIPGQSYVVDYNKAGSKADRTVSIIILDKDTGADQGSSQWDEALHQFLQLKHGCKLSMQSLKAVFVSNVTYFKLYRLLYGLTGTLGSQRERTLLKEIHEVAFVTIPNAKSKQFEEYEPIISPNHRKWIESIKLEAHKLISEAKRSVLIVCDTINDVDCVYNALKEKFANSIHTYTRDYQAFQVVEGGKRLHQGQIIVATNLAGRGTDIRITDGLKNAGGLHVMLTYLPENIRIEEQGFGRAARSGEKGSGRLLIMVSSVKQFKQSQIIDLKKKRDQNELYRIADIKTHYEKTISAEEICFDEFKMVYEMHRKGLDMADVPDEVKTVLLESCLDQWAFWLDRYSDSMEDIMHDTDSRNIPTVLKKFLSKLSKLGTGVDGAYFDSNRWQNWVSGNPMRMVRLANYLSEYHVRKSTIMEDVKQGVKNVANVVYENAFTVEKHIPLAYETAMRLYEDAIQTEPHFSEAAYYYRAYTSMKTIDWKENEQSVAHRKKCADFKKDLRQAVRLFEARCVFALQAVAIVEKLKGHSVWYEEYKAQKDSMCQLYQAFIRSIDDVLGHAVTPATFVNTNITEPLSERIFTTLLEKGVIARPKVRKTLSDRQLYSIHLDYGIAMEALRMFLKQQAGPIVEEHFLEMCRKSFALPSREQFWEILIDQKVLHSVKKY</sequence>
<dbReference type="InterPro" id="IPR014018">
    <property type="entry name" value="SecA_motor_DEAD"/>
</dbReference>
<dbReference type="Gene3D" id="3.40.50.300">
    <property type="entry name" value="P-loop containing nucleotide triphosphate hydrolases"/>
    <property type="match status" value="2"/>
</dbReference>
<protein>
    <submittedName>
        <fullName evidence="6">Uncharacterized protein</fullName>
    </submittedName>
</protein>
<dbReference type="PRINTS" id="PR00906">
    <property type="entry name" value="SECA"/>
</dbReference>
<keyword evidence="2" id="KW-0653">Protein transport</keyword>
<dbReference type="AlphaFoldDB" id="A0A182SBF5"/>
<dbReference type="Pfam" id="PF07517">
    <property type="entry name" value="SecA_DEAD"/>
    <property type="match status" value="1"/>
</dbReference>
<dbReference type="GO" id="GO:0006605">
    <property type="term" value="P:protein targeting"/>
    <property type="evidence" value="ECO:0007669"/>
    <property type="project" value="InterPro"/>
</dbReference>
<dbReference type="Proteomes" id="UP000075901">
    <property type="component" value="Unassembled WGS sequence"/>
</dbReference>
<dbReference type="GO" id="GO:0006886">
    <property type="term" value="P:intracellular protein transport"/>
    <property type="evidence" value="ECO:0007669"/>
    <property type="project" value="InterPro"/>
</dbReference>
<evidence type="ECO:0000256" key="2">
    <source>
        <dbReference type="ARBA" id="ARBA00022927"/>
    </source>
</evidence>
<proteinExistence type="predicted"/>
<keyword evidence="7" id="KW-1185">Reference proteome</keyword>
<dbReference type="InterPro" id="IPR011115">
    <property type="entry name" value="SecA_DEAD"/>
</dbReference>
<dbReference type="InterPro" id="IPR027417">
    <property type="entry name" value="P-loop_NTPase"/>
</dbReference>
<dbReference type="Gene3D" id="3.90.1440.10">
    <property type="entry name" value="SecA, preprotein cross-linking domain"/>
    <property type="match status" value="1"/>
</dbReference>
<dbReference type="PANTHER" id="PTHR30612:SF0">
    <property type="entry name" value="CHLOROPLAST PROTEIN-TRANSPORTING ATPASE"/>
    <property type="match status" value="1"/>
</dbReference>
<keyword evidence="3" id="KW-0811">Translocation</keyword>
<evidence type="ECO:0000259" key="5">
    <source>
        <dbReference type="PROSITE" id="PS51196"/>
    </source>
</evidence>
<evidence type="ECO:0000256" key="1">
    <source>
        <dbReference type="ARBA" id="ARBA00022490"/>
    </source>
</evidence>